<reference evidence="2 3" key="1">
    <citation type="submission" date="2023-08" db="EMBL/GenBank/DDBJ databases">
        <title>Black Yeasts Isolated from many extreme environments.</title>
        <authorList>
            <person name="Coleine C."/>
            <person name="Stajich J.E."/>
            <person name="Selbmann L."/>
        </authorList>
    </citation>
    <scope>NUCLEOTIDE SEQUENCE [LARGE SCALE GENOMIC DNA]</scope>
    <source>
        <strain evidence="2 3">CCFEE 5935</strain>
    </source>
</reference>
<dbReference type="InterPro" id="IPR001926">
    <property type="entry name" value="TrpB-like_PALP"/>
</dbReference>
<dbReference type="Proteomes" id="UP001337655">
    <property type="component" value="Unassembled WGS sequence"/>
</dbReference>
<name>A0AAV9P2X0_9PEZI</name>
<dbReference type="Gene3D" id="3.40.50.1100">
    <property type="match status" value="2"/>
</dbReference>
<dbReference type="AlphaFoldDB" id="A0AAV9P2X0"/>
<dbReference type="PANTHER" id="PTHR42937:SF1">
    <property type="entry name" value="DIAMINOPROPIONATE AMMONIA-LYASE"/>
    <property type="match status" value="1"/>
</dbReference>
<dbReference type="GeneID" id="89928895"/>
<sequence>MQNYKVTHLSPGQTFTRPAVLVNPLLNKEREWPFRDLSHVEAFHKTLPDYNQTRLHSLPSLAAELGIGNVFLKDESNRFGLPAFKVLGASWAVHKAVCQKIDIDPENTSVTEATDILERDGTKIELITCTAGNWGRAVARIAHYLRVKARVYVPGYTSESTKDAISNEGAELVVDSGSTYDEALTSAQRDAEASGALLVQDVSWEGYEDIPAWACQGYDTMLQEADRQASDATGGKKPNVVIASVGGGLWAQAVVAHYKGVDTSNIIVTAEADTATGFKESLHCGENTGVQSGVTIMEGMNSGLTIESVWPTLRDGTDVAVAVTDREAHESVEFLQGQGINAGPCGGATLAALRKAVEAEAVGERGQMVVVLFSTEGGREYEELED</sequence>
<organism evidence="2 3">
    <name type="scientific">Saxophila tyrrhenica</name>
    <dbReference type="NCBI Taxonomy" id="1690608"/>
    <lineage>
        <taxon>Eukaryota</taxon>
        <taxon>Fungi</taxon>
        <taxon>Dikarya</taxon>
        <taxon>Ascomycota</taxon>
        <taxon>Pezizomycotina</taxon>
        <taxon>Dothideomycetes</taxon>
        <taxon>Dothideomycetidae</taxon>
        <taxon>Mycosphaerellales</taxon>
        <taxon>Extremaceae</taxon>
        <taxon>Saxophila</taxon>
    </lineage>
</organism>
<proteinExistence type="predicted"/>
<dbReference type="SUPFAM" id="SSF53686">
    <property type="entry name" value="Tryptophan synthase beta subunit-like PLP-dependent enzymes"/>
    <property type="match status" value="1"/>
</dbReference>
<dbReference type="PANTHER" id="PTHR42937">
    <property type="match status" value="1"/>
</dbReference>
<dbReference type="EMBL" id="JAVRRT010000012">
    <property type="protein sequence ID" value="KAK5166830.1"/>
    <property type="molecule type" value="Genomic_DNA"/>
</dbReference>
<feature type="domain" description="Tryptophan synthase beta chain-like PALP" evidence="1">
    <location>
        <begin position="49"/>
        <end position="372"/>
    </location>
</feature>
<evidence type="ECO:0000259" key="1">
    <source>
        <dbReference type="Pfam" id="PF00291"/>
    </source>
</evidence>
<evidence type="ECO:0000313" key="3">
    <source>
        <dbReference type="Proteomes" id="UP001337655"/>
    </source>
</evidence>
<dbReference type="InterPro" id="IPR036052">
    <property type="entry name" value="TrpB-like_PALP_sf"/>
</dbReference>
<protein>
    <recommendedName>
        <fullName evidence="1">Tryptophan synthase beta chain-like PALP domain-containing protein</fullName>
    </recommendedName>
</protein>
<dbReference type="Pfam" id="PF00291">
    <property type="entry name" value="PALP"/>
    <property type="match status" value="1"/>
</dbReference>
<keyword evidence="3" id="KW-1185">Reference proteome</keyword>
<dbReference type="RefSeq" id="XP_064656638.1">
    <property type="nucleotide sequence ID" value="XM_064804796.1"/>
</dbReference>
<evidence type="ECO:0000313" key="2">
    <source>
        <dbReference type="EMBL" id="KAK5166830.1"/>
    </source>
</evidence>
<accession>A0AAV9P2X0</accession>
<gene>
    <name evidence="2" type="ORF">LTR77_007559</name>
</gene>
<comment type="caution">
    <text evidence="2">The sequence shown here is derived from an EMBL/GenBank/DDBJ whole genome shotgun (WGS) entry which is preliminary data.</text>
</comment>